<organism evidence="3 4">
    <name type="scientific">Novosphingobium album</name>
    <name type="common">ex Liu et al. 2023</name>
    <dbReference type="NCBI Taxonomy" id="3031130"/>
    <lineage>
        <taxon>Bacteria</taxon>
        <taxon>Pseudomonadati</taxon>
        <taxon>Pseudomonadota</taxon>
        <taxon>Alphaproteobacteria</taxon>
        <taxon>Sphingomonadales</taxon>
        <taxon>Sphingomonadaceae</taxon>
        <taxon>Novosphingobium</taxon>
    </lineage>
</organism>
<comment type="caution">
    <text evidence="3">The sequence shown here is derived from an EMBL/GenBank/DDBJ whole genome shotgun (WGS) entry which is preliminary data.</text>
</comment>
<dbReference type="Proteomes" id="UP001216253">
    <property type="component" value="Unassembled WGS sequence"/>
</dbReference>
<name>A0ABT5WKU2_9SPHN</name>
<reference evidence="3 4" key="1">
    <citation type="submission" date="2023-03" db="EMBL/GenBank/DDBJ databases">
        <title>NovoSphingobium album sp. nov. isolated from polycyclic aromatic hydrocarbons- and heavy-metal polluted soil.</title>
        <authorList>
            <person name="Liu Z."/>
            <person name="Wang K."/>
        </authorList>
    </citation>
    <scope>NUCLEOTIDE SEQUENCE [LARGE SCALE GENOMIC DNA]</scope>
    <source>
        <strain evidence="3 4">H3SJ31-1</strain>
    </source>
</reference>
<evidence type="ECO:0000256" key="2">
    <source>
        <dbReference type="SAM" id="Phobius"/>
    </source>
</evidence>
<evidence type="ECO:0008006" key="5">
    <source>
        <dbReference type="Google" id="ProtNLM"/>
    </source>
</evidence>
<feature type="compositionally biased region" description="Basic residues" evidence="1">
    <location>
        <begin position="111"/>
        <end position="122"/>
    </location>
</feature>
<proteinExistence type="predicted"/>
<keyword evidence="2" id="KW-0472">Membrane</keyword>
<feature type="region of interest" description="Disordered" evidence="1">
    <location>
        <begin position="76"/>
        <end position="122"/>
    </location>
</feature>
<feature type="transmembrane region" description="Helical" evidence="2">
    <location>
        <begin position="20"/>
        <end position="40"/>
    </location>
</feature>
<sequence>MKPLGPIRPEPPAPSKTDFWKVGLALGLIVLGVGAMLYAFHDSGMISSEAILAIMIFVVAVCVGVLLAMDMERQTHRNAHNRRTEVPPPLDFIAVWPPHESPQTDEEAGVKRKSPSSRPKKP</sequence>
<keyword evidence="2" id="KW-0812">Transmembrane</keyword>
<accession>A0ABT5WKU2</accession>
<protein>
    <recommendedName>
        <fullName evidence="5">LapA family protein</fullName>
    </recommendedName>
</protein>
<dbReference type="RefSeq" id="WP_275226742.1">
    <property type="nucleotide sequence ID" value="NZ_JARESE010000007.1"/>
</dbReference>
<keyword evidence="4" id="KW-1185">Reference proteome</keyword>
<evidence type="ECO:0000256" key="1">
    <source>
        <dbReference type="SAM" id="MobiDB-lite"/>
    </source>
</evidence>
<evidence type="ECO:0000313" key="3">
    <source>
        <dbReference type="EMBL" id="MDE8650663.1"/>
    </source>
</evidence>
<feature type="transmembrane region" description="Helical" evidence="2">
    <location>
        <begin position="46"/>
        <end position="68"/>
    </location>
</feature>
<keyword evidence="2" id="KW-1133">Transmembrane helix</keyword>
<dbReference type="EMBL" id="JARESE010000007">
    <property type="protein sequence ID" value="MDE8650663.1"/>
    <property type="molecule type" value="Genomic_DNA"/>
</dbReference>
<evidence type="ECO:0000313" key="4">
    <source>
        <dbReference type="Proteomes" id="UP001216253"/>
    </source>
</evidence>
<gene>
    <name evidence="3" type="ORF">PYV00_02890</name>
</gene>